<gene>
    <name evidence="4" type="primary">aroD</name>
    <name evidence="5" type="ORF">ACFOKC_11880</name>
</gene>
<dbReference type="GO" id="GO:0046279">
    <property type="term" value="P:3,4-dihydroxybenzoate biosynthetic process"/>
    <property type="evidence" value="ECO:0007669"/>
    <property type="project" value="UniProtKB-ARBA"/>
</dbReference>
<dbReference type="InterPro" id="IPR013785">
    <property type="entry name" value="Aldolase_TIM"/>
</dbReference>
<keyword evidence="2 4" id="KW-0456">Lyase</keyword>
<dbReference type="GO" id="GO:0003855">
    <property type="term" value="F:3-dehydroquinate dehydratase activity"/>
    <property type="evidence" value="ECO:0007669"/>
    <property type="project" value="UniProtKB-UniRule"/>
</dbReference>
<dbReference type="GO" id="GO:0009073">
    <property type="term" value="P:aromatic amino acid family biosynthetic process"/>
    <property type="evidence" value="ECO:0007669"/>
    <property type="project" value="UniProtKB-KW"/>
</dbReference>
<sequence>MDFEEFVLAASVGDLADEERAREHADAVEFRMDLADDPLAALDDYDGELPVIATNRPTWEGGEAEEGGRVNALVEAAQTESVAAVDVELASLVGSDENDVDGDGGGEDDAAVDERGNGAEVLAAARAADTTTIVSSHDFEGTPPLSELASTLGEACSLGDVGKLAVTAEDRGDALDLLRVTHEYSAAGMTVATMAMGEAGRHTRPVAPLYGSRIGYAPVDSEDATAPGQYDAATLRRLVADLR</sequence>
<evidence type="ECO:0000313" key="5">
    <source>
        <dbReference type="EMBL" id="MFC3478419.1"/>
    </source>
</evidence>
<dbReference type="SUPFAM" id="SSF51569">
    <property type="entry name" value="Aldolase"/>
    <property type="match status" value="1"/>
</dbReference>
<evidence type="ECO:0000256" key="1">
    <source>
        <dbReference type="ARBA" id="ARBA00001864"/>
    </source>
</evidence>
<dbReference type="PANTHER" id="PTHR43699">
    <property type="entry name" value="3-DEHYDROQUINATE DEHYDRATASE"/>
    <property type="match status" value="1"/>
</dbReference>
<protein>
    <recommendedName>
        <fullName evidence="4">3-dehydroquinate dehydratase</fullName>
        <shortName evidence="4">3-dehydroquinase</shortName>
        <ecNumber evidence="4">4.2.1.10</ecNumber>
    </recommendedName>
    <alternativeName>
        <fullName evidence="4">Type I DHQase</fullName>
    </alternativeName>
    <alternativeName>
        <fullName evidence="4">Type I dehydroquinase</fullName>
        <shortName evidence="4">DHQ1</shortName>
    </alternativeName>
</protein>
<dbReference type="InterPro" id="IPR050146">
    <property type="entry name" value="Type-I_3-dehydroquinase"/>
</dbReference>
<evidence type="ECO:0000256" key="4">
    <source>
        <dbReference type="HAMAP-Rule" id="MF_00214"/>
    </source>
</evidence>
<keyword evidence="6" id="KW-1185">Reference proteome</keyword>
<dbReference type="Gene3D" id="3.20.20.70">
    <property type="entry name" value="Aldolase class I"/>
    <property type="match status" value="1"/>
</dbReference>
<feature type="binding site" evidence="4">
    <location>
        <position position="225"/>
    </location>
    <ligand>
        <name>3-dehydroquinate</name>
        <dbReference type="ChEBI" id="CHEBI:32364"/>
    </ligand>
</feature>
<keyword evidence="4" id="KW-0057">Aromatic amino acid biosynthesis</keyword>
<organism evidence="5 6">
    <name type="scientific">Halobacterium litoreum</name>
    <dbReference type="NCBI Taxonomy" id="2039234"/>
    <lineage>
        <taxon>Archaea</taxon>
        <taxon>Methanobacteriati</taxon>
        <taxon>Methanobacteriota</taxon>
        <taxon>Stenosarchaea group</taxon>
        <taxon>Halobacteria</taxon>
        <taxon>Halobacteriales</taxon>
        <taxon>Halobacteriaceae</taxon>
        <taxon>Halobacterium</taxon>
    </lineage>
</organism>
<dbReference type="Pfam" id="PF01487">
    <property type="entry name" value="DHquinase_I"/>
    <property type="match status" value="1"/>
</dbReference>
<dbReference type="CDD" id="cd00502">
    <property type="entry name" value="DHQase_I"/>
    <property type="match status" value="1"/>
</dbReference>
<dbReference type="AlphaFoldDB" id="A0ABD5NHD0"/>
<dbReference type="GO" id="GO:0008652">
    <property type="term" value="P:amino acid biosynthetic process"/>
    <property type="evidence" value="ECO:0007669"/>
    <property type="project" value="UniProtKB-KW"/>
</dbReference>
<evidence type="ECO:0000256" key="3">
    <source>
        <dbReference type="ARBA" id="ARBA00023270"/>
    </source>
</evidence>
<dbReference type="HAMAP" id="MF_00214">
    <property type="entry name" value="AroD"/>
    <property type="match status" value="1"/>
</dbReference>
<proteinExistence type="inferred from homology"/>
<feature type="binding site" evidence="4">
    <location>
        <position position="229"/>
    </location>
    <ligand>
        <name>3-dehydroquinate</name>
        <dbReference type="ChEBI" id="CHEBI:32364"/>
    </ligand>
</feature>
<keyword evidence="4" id="KW-0028">Amino-acid biosynthesis</keyword>
<dbReference type="RefSeq" id="WP_232570427.1">
    <property type="nucleotide sequence ID" value="NZ_CP089466.1"/>
</dbReference>
<comment type="catalytic activity">
    <reaction evidence="1 4">
        <text>3-dehydroquinate = 3-dehydroshikimate + H2O</text>
        <dbReference type="Rhea" id="RHEA:21096"/>
        <dbReference type="ChEBI" id="CHEBI:15377"/>
        <dbReference type="ChEBI" id="CHEBI:16630"/>
        <dbReference type="ChEBI" id="CHEBI:32364"/>
        <dbReference type="EC" id="4.2.1.10"/>
    </reaction>
</comment>
<comment type="caution">
    <text evidence="4">Lacks conserved residue(s) required for the propagation of feature annotation.</text>
</comment>
<keyword evidence="3 4" id="KW-0704">Schiff base</keyword>
<dbReference type="EC" id="4.2.1.10" evidence="4"/>
<feature type="binding site" evidence="4">
    <location>
        <position position="204"/>
    </location>
    <ligand>
        <name>3-dehydroquinate</name>
        <dbReference type="ChEBI" id="CHEBI:32364"/>
    </ligand>
</feature>
<comment type="pathway">
    <text evidence="4">Metabolic intermediate biosynthesis; chorismate biosynthesis; chorismate from D-erythrose 4-phosphate and phosphoenolpyruvate: step 3/7.</text>
</comment>
<dbReference type="PANTHER" id="PTHR43699:SF1">
    <property type="entry name" value="3-DEHYDROQUINATE DEHYDRATASE"/>
    <property type="match status" value="1"/>
</dbReference>
<dbReference type="GO" id="GO:0009423">
    <property type="term" value="P:chorismate biosynthetic process"/>
    <property type="evidence" value="ECO:0007669"/>
    <property type="project" value="UniProtKB-UniRule"/>
</dbReference>
<comment type="function">
    <text evidence="4">Involved in the third step of the chorismate pathway, which leads to the biosynthesis of aromatic amino acids. Catalyzes the cis-dehydration of 3-dehydroquinate (DHQ) and introduces the first double bond of the aromatic ring to yield 3-dehydroshikimate.</text>
</comment>
<dbReference type="GeneID" id="69118571"/>
<evidence type="ECO:0000313" key="6">
    <source>
        <dbReference type="Proteomes" id="UP001595660"/>
    </source>
</evidence>
<comment type="similarity">
    <text evidence="4">Belongs to the type-I 3-dehydroquinase family.</text>
</comment>
<reference evidence="5 6" key="1">
    <citation type="journal article" date="2019" name="Int. J. Syst. Evol. Microbiol.">
        <title>The Global Catalogue of Microorganisms (GCM) 10K type strain sequencing project: providing services to taxonomists for standard genome sequencing and annotation.</title>
        <authorList>
            <consortium name="The Broad Institute Genomics Platform"/>
            <consortium name="The Broad Institute Genome Sequencing Center for Infectious Disease"/>
            <person name="Wu L."/>
            <person name="Ma J."/>
        </authorList>
    </citation>
    <scope>NUCLEOTIDE SEQUENCE [LARGE SCALE GENOMIC DNA]</scope>
    <source>
        <strain evidence="5 6">CGMCC 1.12562</strain>
    </source>
</reference>
<comment type="subunit">
    <text evidence="4">Homodimer.</text>
</comment>
<feature type="active site" description="Schiff-base intermediate with substrate" evidence="4">
    <location>
        <position position="163"/>
    </location>
</feature>
<accession>A0ABD5NHD0</accession>
<dbReference type="Proteomes" id="UP001595660">
    <property type="component" value="Unassembled WGS sequence"/>
</dbReference>
<dbReference type="EMBL" id="JBHRWN010000002">
    <property type="protein sequence ID" value="MFC3478419.1"/>
    <property type="molecule type" value="Genomic_DNA"/>
</dbReference>
<feature type="binding site" evidence="4">
    <location>
        <position position="56"/>
    </location>
    <ligand>
        <name>3-dehydroquinate</name>
        <dbReference type="ChEBI" id="CHEBI:32364"/>
    </ligand>
</feature>
<comment type="caution">
    <text evidence="5">The sequence shown here is derived from an EMBL/GenBank/DDBJ whole genome shotgun (WGS) entry which is preliminary data.</text>
</comment>
<dbReference type="InterPro" id="IPR001381">
    <property type="entry name" value="DHquinase_I"/>
</dbReference>
<feature type="active site" description="Proton donor/acceptor" evidence="4">
    <location>
        <position position="137"/>
    </location>
</feature>
<feature type="binding site" evidence="4">
    <location>
        <begin position="29"/>
        <end position="31"/>
    </location>
    <ligand>
        <name>3-dehydroquinate</name>
        <dbReference type="ChEBI" id="CHEBI:32364"/>
    </ligand>
</feature>
<evidence type="ECO:0000256" key="2">
    <source>
        <dbReference type="ARBA" id="ARBA00023239"/>
    </source>
</evidence>
<name>A0ABD5NHD0_9EURY</name>